<comment type="caution">
    <text evidence="2">The sequence shown here is derived from an EMBL/GenBank/DDBJ whole genome shotgun (WGS) entry which is preliminary data.</text>
</comment>
<evidence type="ECO:0000313" key="2">
    <source>
        <dbReference type="EMBL" id="CAG7734108.1"/>
    </source>
</evidence>
<keyword evidence="3" id="KW-1185">Reference proteome</keyword>
<dbReference type="AlphaFoldDB" id="A0A8J2K6N1"/>
<evidence type="ECO:0000256" key="1">
    <source>
        <dbReference type="SAM" id="MobiDB-lite"/>
    </source>
</evidence>
<name>A0A8J2K6N1_9HEXA</name>
<feature type="region of interest" description="Disordered" evidence="1">
    <location>
        <begin position="1"/>
        <end position="37"/>
    </location>
</feature>
<reference evidence="2" key="1">
    <citation type="submission" date="2021-06" db="EMBL/GenBank/DDBJ databases">
        <authorList>
            <person name="Hodson N. C."/>
            <person name="Mongue J. A."/>
            <person name="Jaron S. K."/>
        </authorList>
    </citation>
    <scope>NUCLEOTIDE SEQUENCE</scope>
</reference>
<dbReference type="Proteomes" id="UP000708208">
    <property type="component" value="Unassembled WGS sequence"/>
</dbReference>
<sequence>ARERDRSTSAVELGAKNAKNADAPRGTCSKSQATKETETVDDLGPTIHLLNKNERVEQQRTQLIIAFIELS</sequence>
<protein>
    <submittedName>
        <fullName evidence="2">Uncharacterized protein</fullName>
    </submittedName>
</protein>
<gene>
    <name evidence="2" type="ORF">AFUS01_LOCUS22512</name>
</gene>
<accession>A0A8J2K6N1</accession>
<organism evidence="2 3">
    <name type="scientific">Allacma fusca</name>
    <dbReference type="NCBI Taxonomy" id="39272"/>
    <lineage>
        <taxon>Eukaryota</taxon>
        <taxon>Metazoa</taxon>
        <taxon>Ecdysozoa</taxon>
        <taxon>Arthropoda</taxon>
        <taxon>Hexapoda</taxon>
        <taxon>Collembola</taxon>
        <taxon>Symphypleona</taxon>
        <taxon>Sminthuridae</taxon>
        <taxon>Allacma</taxon>
    </lineage>
</organism>
<feature type="non-terminal residue" evidence="2">
    <location>
        <position position="1"/>
    </location>
</feature>
<evidence type="ECO:0000313" key="3">
    <source>
        <dbReference type="Proteomes" id="UP000708208"/>
    </source>
</evidence>
<dbReference type="EMBL" id="CAJVCH010262899">
    <property type="protein sequence ID" value="CAG7734108.1"/>
    <property type="molecule type" value="Genomic_DNA"/>
</dbReference>
<proteinExistence type="predicted"/>